<gene>
    <name evidence="2" type="ORF">AAFF_G00296750</name>
</gene>
<dbReference type="EMBL" id="JAINUG010000042">
    <property type="protein sequence ID" value="KAJ8406759.1"/>
    <property type="molecule type" value="Genomic_DNA"/>
</dbReference>
<sequence>MSGRLVPTPGAADRGSGISYLDANLAGAGEAQAPEEQDTENLPPEVSRTQLLRAALAQRFEEVMSPIALKEEIHQWDSLALDAVLPQPAMLRQQVHATRTTNLNEALDSHLPCPGQLFLPSPVLASFLPLLLPVTIQQHVRDSGPSTSEPPEHSLPLEAACVAGRIQGSLGTKNKLCFGSMGAPF</sequence>
<evidence type="ECO:0000313" key="3">
    <source>
        <dbReference type="Proteomes" id="UP001221898"/>
    </source>
</evidence>
<dbReference type="Proteomes" id="UP001221898">
    <property type="component" value="Unassembled WGS sequence"/>
</dbReference>
<proteinExistence type="predicted"/>
<dbReference type="AlphaFoldDB" id="A0AAD7SQ70"/>
<organism evidence="2 3">
    <name type="scientific">Aldrovandia affinis</name>
    <dbReference type="NCBI Taxonomy" id="143900"/>
    <lineage>
        <taxon>Eukaryota</taxon>
        <taxon>Metazoa</taxon>
        <taxon>Chordata</taxon>
        <taxon>Craniata</taxon>
        <taxon>Vertebrata</taxon>
        <taxon>Euteleostomi</taxon>
        <taxon>Actinopterygii</taxon>
        <taxon>Neopterygii</taxon>
        <taxon>Teleostei</taxon>
        <taxon>Notacanthiformes</taxon>
        <taxon>Halosauridae</taxon>
        <taxon>Aldrovandia</taxon>
    </lineage>
</organism>
<comment type="caution">
    <text evidence="2">The sequence shown here is derived from an EMBL/GenBank/DDBJ whole genome shotgun (WGS) entry which is preliminary data.</text>
</comment>
<evidence type="ECO:0000313" key="2">
    <source>
        <dbReference type="EMBL" id="KAJ8406759.1"/>
    </source>
</evidence>
<reference evidence="2" key="1">
    <citation type="journal article" date="2023" name="Science">
        <title>Genome structures resolve the early diversification of teleost fishes.</title>
        <authorList>
            <person name="Parey E."/>
            <person name="Louis A."/>
            <person name="Montfort J."/>
            <person name="Bouchez O."/>
            <person name="Roques C."/>
            <person name="Iampietro C."/>
            <person name="Lluch J."/>
            <person name="Castinel A."/>
            <person name="Donnadieu C."/>
            <person name="Desvignes T."/>
            <person name="Floi Bucao C."/>
            <person name="Jouanno E."/>
            <person name="Wen M."/>
            <person name="Mejri S."/>
            <person name="Dirks R."/>
            <person name="Jansen H."/>
            <person name="Henkel C."/>
            <person name="Chen W.J."/>
            <person name="Zahm M."/>
            <person name="Cabau C."/>
            <person name="Klopp C."/>
            <person name="Thompson A.W."/>
            <person name="Robinson-Rechavi M."/>
            <person name="Braasch I."/>
            <person name="Lecointre G."/>
            <person name="Bobe J."/>
            <person name="Postlethwait J.H."/>
            <person name="Berthelot C."/>
            <person name="Roest Crollius H."/>
            <person name="Guiguen Y."/>
        </authorList>
    </citation>
    <scope>NUCLEOTIDE SEQUENCE</scope>
    <source>
        <strain evidence="2">NC1722</strain>
    </source>
</reference>
<protein>
    <submittedName>
        <fullName evidence="2">Uncharacterized protein</fullName>
    </submittedName>
</protein>
<keyword evidence="3" id="KW-1185">Reference proteome</keyword>
<feature type="region of interest" description="Disordered" evidence="1">
    <location>
        <begin position="23"/>
        <end position="45"/>
    </location>
</feature>
<name>A0AAD7SQ70_9TELE</name>
<accession>A0AAD7SQ70</accession>
<evidence type="ECO:0000256" key="1">
    <source>
        <dbReference type="SAM" id="MobiDB-lite"/>
    </source>
</evidence>